<evidence type="ECO:0000313" key="2">
    <source>
        <dbReference type="EMBL" id="KAJ4840039.1"/>
    </source>
</evidence>
<feature type="region of interest" description="Disordered" evidence="1">
    <location>
        <begin position="83"/>
        <end position="135"/>
    </location>
</feature>
<dbReference type="EMBL" id="JAKUCV010003131">
    <property type="protein sequence ID" value="KAJ4840039.1"/>
    <property type="molecule type" value="Genomic_DNA"/>
</dbReference>
<evidence type="ECO:0000256" key="1">
    <source>
        <dbReference type="SAM" id="MobiDB-lite"/>
    </source>
</evidence>
<feature type="region of interest" description="Disordered" evidence="1">
    <location>
        <begin position="249"/>
        <end position="287"/>
    </location>
</feature>
<feature type="non-terminal residue" evidence="2">
    <location>
        <position position="287"/>
    </location>
</feature>
<organism evidence="2 3">
    <name type="scientific">Turnera subulata</name>
    <dbReference type="NCBI Taxonomy" id="218843"/>
    <lineage>
        <taxon>Eukaryota</taxon>
        <taxon>Viridiplantae</taxon>
        <taxon>Streptophyta</taxon>
        <taxon>Embryophyta</taxon>
        <taxon>Tracheophyta</taxon>
        <taxon>Spermatophyta</taxon>
        <taxon>Magnoliopsida</taxon>
        <taxon>eudicotyledons</taxon>
        <taxon>Gunneridae</taxon>
        <taxon>Pentapetalae</taxon>
        <taxon>rosids</taxon>
        <taxon>fabids</taxon>
        <taxon>Malpighiales</taxon>
        <taxon>Passifloraceae</taxon>
        <taxon>Turnera</taxon>
    </lineage>
</organism>
<reference evidence="2" key="2">
    <citation type="journal article" date="2023" name="Plants (Basel)">
        <title>Annotation of the Turnera subulata (Passifloraceae) Draft Genome Reveals the S-Locus Evolved after the Divergence of Turneroideae from Passifloroideae in a Stepwise Manner.</title>
        <authorList>
            <person name="Henning P.M."/>
            <person name="Roalson E.H."/>
            <person name="Mir W."/>
            <person name="McCubbin A.G."/>
            <person name="Shore J.S."/>
        </authorList>
    </citation>
    <scope>NUCLEOTIDE SEQUENCE</scope>
    <source>
        <strain evidence="2">F60SS</strain>
    </source>
</reference>
<feature type="compositionally biased region" description="Basic and acidic residues" evidence="1">
    <location>
        <begin position="208"/>
        <end position="227"/>
    </location>
</feature>
<name>A0A9Q0G0C8_9ROSI</name>
<gene>
    <name evidence="2" type="ORF">Tsubulata_049579</name>
</gene>
<feature type="compositionally biased region" description="Low complexity" evidence="1">
    <location>
        <begin position="278"/>
        <end position="287"/>
    </location>
</feature>
<dbReference type="Proteomes" id="UP001141552">
    <property type="component" value="Unassembled WGS sequence"/>
</dbReference>
<accession>A0A9Q0G0C8</accession>
<protein>
    <submittedName>
        <fullName evidence="2">Uncharacterized protein</fullName>
    </submittedName>
</protein>
<feature type="compositionally biased region" description="Acidic residues" evidence="1">
    <location>
        <begin position="121"/>
        <end position="135"/>
    </location>
</feature>
<proteinExistence type="predicted"/>
<dbReference type="AlphaFoldDB" id="A0A9Q0G0C8"/>
<keyword evidence="3" id="KW-1185">Reference proteome</keyword>
<feature type="non-terminal residue" evidence="2">
    <location>
        <position position="1"/>
    </location>
</feature>
<evidence type="ECO:0000313" key="3">
    <source>
        <dbReference type="Proteomes" id="UP001141552"/>
    </source>
</evidence>
<feature type="region of interest" description="Disordered" evidence="1">
    <location>
        <begin position="182"/>
        <end position="227"/>
    </location>
</feature>
<comment type="caution">
    <text evidence="2">The sequence shown here is derived from an EMBL/GenBank/DDBJ whole genome shotgun (WGS) entry which is preliminary data.</text>
</comment>
<reference evidence="2" key="1">
    <citation type="submission" date="2022-02" db="EMBL/GenBank/DDBJ databases">
        <authorList>
            <person name="Henning P.M."/>
            <person name="McCubbin A.G."/>
            <person name="Shore J.S."/>
        </authorList>
    </citation>
    <scope>NUCLEOTIDE SEQUENCE</scope>
    <source>
        <strain evidence="2">F60SS</strain>
        <tissue evidence="2">Leaves</tissue>
    </source>
</reference>
<sequence>CGALITLAEEKWQADIYVEHSVEDHPYFGEQNPRVVSRRLKLGVYAQADYIDKGYESDDELWEGDGGGEINEVDLNALRLEGESGQGDSASINKAVSGEGDSENLDFIDVLSESEGGHSGEEEDGETASVDEEEDGKIAFVDEEEEHEDIKVGINADADLEDYEGAGLDELEDLNATKVEDYEDAGREDVENLNPTNMEDYEDAGTEEVEKLNADQDRASIGEDNHRMHEVPVAGANSDLEFSEQLNANNGHVAEPSAAAAQRMAQEHMTMSNRDVAESSAAAAQAM</sequence>